<dbReference type="Gene3D" id="3.30.505.20">
    <property type="match status" value="1"/>
</dbReference>
<dbReference type="AlphaFoldDB" id="A0A2V1K6C9"/>
<evidence type="ECO:0000256" key="1">
    <source>
        <dbReference type="SAM" id="MobiDB-lite"/>
    </source>
</evidence>
<feature type="region of interest" description="Disordered" evidence="1">
    <location>
        <begin position="36"/>
        <end position="96"/>
    </location>
</feature>
<sequence length="242" mass="25038">MENNNGTQQKKSAKKWPVWTGGALAVALISGSIGAAIGSEDSSDSADSVSHVTESSVTAQTEPQDSTTTDNTEKAGSETTGGDDDTAGGTESTTNGAALAGMSTADEAAAYIDTATGAVSGTPTGIELNQDGSWDVEIMESANSEVTVRVYEDGTTQIVETDQEDDAASLTQEDIARIFDAALADTNGTIVSISAEDEDGEDRDAYGVEVLSSDGTQVVELELDINYSVIDREVEGVEDFLD</sequence>
<feature type="compositionally biased region" description="Polar residues" evidence="1">
    <location>
        <begin position="51"/>
        <end position="70"/>
    </location>
</feature>
<organism evidence="2 3">
    <name type="scientific">Ancrocorticia populi</name>
    <dbReference type="NCBI Taxonomy" id="2175228"/>
    <lineage>
        <taxon>Bacteria</taxon>
        <taxon>Bacillati</taxon>
        <taxon>Actinomycetota</taxon>
        <taxon>Actinomycetes</taxon>
        <taxon>Actinomycetales</taxon>
        <taxon>Actinomycetaceae</taxon>
        <taxon>Ancrocorticia</taxon>
    </lineage>
</organism>
<dbReference type="RefSeq" id="WP_109093996.1">
    <property type="nucleotide sequence ID" value="NZ_QETB01000004.1"/>
</dbReference>
<reference evidence="3" key="1">
    <citation type="submission" date="2018-05" db="EMBL/GenBank/DDBJ databases">
        <authorList>
            <person name="Li Y."/>
        </authorList>
    </citation>
    <scope>NUCLEOTIDE SEQUENCE [LARGE SCALE GENOMIC DNA]</scope>
    <source>
        <strain evidence="3">sk1b4</strain>
    </source>
</reference>
<evidence type="ECO:0000313" key="2">
    <source>
        <dbReference type="EMBL" id="PWF26169.1"/>
    </source>
</evidence>
<protein>
    <recommendedName>
        <fullName evidence="4">PepSY domain-containing protein</fullName>
    </recommendedName>
</protein>
<dbReference type="Proteomes" id="UP000245283">
    <property type="component" value="Unassembled WGS sequence"/>
</dbReference>
<comment type="caution">
    <text evidence="2">The sequence shown here is derived from an EMBL/GenBank/DDBJ whole genome shotgun (WGS) entry which is preliminary data.</text>
</comment>
<dbReference type="OrthoDB" id="3747754at2"/>
<evidence type="ECO:0000313" key="3">
    <source>
        <dbReference type="Proteomes" id="UP000245283"/>
    </source>
</evidence>
<accession>A0A2V1K6C9</accession>
<proteinExistence type="predicted"/>
<evidence type="ECO:0008006" key="4">
    <source>
        <dbReference type="Google" id="ProtNLM"/>
    </source>
</evidence>
<dbReference type="EMBL" id="QETB01000004">
    <property type="protein sequence ID" value="PWF26169.1"/>
    <property type="molecule type" value="Genomic_DNA"/>
</dbReference>
<name>A0A2V1K6C9_9ACTO</name>
<keyword evidence="3" id="KW-1185">Reference proteome</keyword>
<gene>
    <name evidence="2" type="ORF">DD236_08840</name>
</gene>